<evidence type="ECO:0000313" key="12">
    <source>
        <dbReference type="Proteomes" id="UP000467240"/>
    </source>
</evidence>
<evidence type="ECO:0000313" key="11">
    <source>
        <dbReference type="EMBL" id="KAB1653637.1"/>
    </source>
</evidence>
<evidence type="ECO:0000256" key="9">
    <source>
        <dbReference type="SAM" id="MobiDB-lite"/>
    </source>
</evidence>
<comment type="pathway">
    <text evidence="2">Cofactor biosynthesis; tetrahydrofolate biosynthesis; 2-amino-4-hydroxy-6-hydroxymethyl-7,8-dihydropteridine diphosphate from 7,8-dihydroneopterin triphosphate: step 4/4.</text>
</comment>
<evidence type="ECO:0000256" key="8">
    <source>
        <dbReference type="ARBA" id="ARBA00022909"/>
    </source>
</evidence>
<evidence type="ECO:0000256" key="1">
    <source>
        <dbReference type="ARBA" id="ARBA00000198"/>
    </source>
</evidence>
<dbReference type="GO" id="GO:0003848">
    <property type="term" value="F:2-amino-4-hydroxy-6-hydroxymethyldihydropteridine diphosphokinase activity"/>
    <property type="evidence" value="ECO:0007669"/>
    <property type="project" value="UniProtKB-EC"/>
</dbReference>
<feature type="domain" description="7,8-dihydro-6-hydroxymethylpterin-pyrophosphokinase" evidence="10">
    <location>
        <begin position="96"/>
        <end position="107"/>
    </location>
</feature>
<dbReference type="CDD" id="cd00483">
    <property type="entry name" value="HPPK"/>
    <property type="match status" value="1"/>
</dbReference>
<dbReference type="NCBIfam" id="TIGR01498">
    <property type="entry name" value="folK"/>
    <property type="match status" value="1"/>
</dbReference>
<dbReference type="Pfam" id="PF01288">
    <property type="entry name" value="HPPK"/>
    <property type="match status" value="1"/>
</dbReference>
<gene>
    <name evidence="11" type="primary">folK</name>
    <name evidence="11" type="ORF">F8O01_14975</name>
</gene>
<dbReference type="SUPFAM" id="SSF55083">
    <property type="entry name" value="6-hydroxymethyl-7,8-dihydropterin pyrophosphokinase, HPPK"/>
    <property type="match status" value="1"/>
</dbReference>
<dbReference type="OrthoDB" id="9808041at2"/>
<keyword evidence="4 11" id="KW-0808">Transferase</keyword>
<dbReference type="InterPro" id="IPR035907">
    <property type="entry name" value="Hppk_sf"/>
</dbReference>
<comment type="caution">
    <text evidence="11">The sequence shown here is derived from an EMBL/GenBank/DDBJ whole genome shotgun (WGS) entry which is preliminary data.</text>
</comment>
<dbReference type="PROSITE" id="PS00794">
    <property type="entry name" value="HPPK"/>
    <property type="match status" value="1"/>
</dbReference>
<dbReference type="GO" id="GO:0046656">
    <property type="term" value="P:folic acid biosynthetic process"/>
    <property type="evidence" value="ECO:0007669"/>
    <property type="project" value="UniProtKB-KW"/>
</dbReference>
<dbReference type="RefSeq" id="WP_158041753.1">
    <property type="nucleotide sequence ID" value="NZ_JACCFV010000001.1"/>
</dbReference>
<feature type="region of interest" description="Disordered" evidence="9">
    <location>
        <begin position="173"/>
        <end position="201"/>
    </location>
</feature>
<dbReference type="EC" id="2.7.6.3" evidence="3"/>
<dbReference type="GO" id="GO:0016301">
    <property type="term" value="F:kinase activity"/>
    <property type="evidence" value="ECO:0007669"/>
    <property type="project" value="UniProtKB-KW"/>
</dbReference>
<dbReference type="Proteomes" id="UP000467240">
    <property type="component" value="Unassembled WGS sequence"/>
</dbReference>
<dbReference type="GO" id="GO:0046654">
    <property type="term" value="P:tetrahydrofolate biosynthetic process"/>
    <property type="evidence" value="ECO:0007669"/>
    <property type="project" value="UniProtKB-UniPathway"/>
</dbReference>
<dbReference type="PANTHER" id="PTHR43071:SF1">
    <property type="entry name" value="2-AMINO-4-HYDROXY-6-HYDROXYMETHYLDIHYDROPTERIDINE PYROPHOSPHOKINASE"/>
    <property type="match status" value="1"/>
</dbReference>
<dbReference type="InterPro" id="IPR000550">
    <property type="entry name" value="Hppk"/>
</dbReference>
<evidence type="ECO:0000256" key="4">
    <source>
        <dbReference type="ARBA" id="ARBA00022679"/>
    </source>
</evidence>
<evidence type="ECO:0000256" key="7">
    <source>
        <dbReference type="ARBA" id="ARBA00022840"/>
    </source>
</evidence>
<keyword evidence="6 11" id="KW-0418">Kinase</keyword>
<protein>
    <recommendedName>
        <fullName evidence="3">2-amino-4-hydroxy-6-hydroxymethyldihydropteridine diphosphokinase</fullName>
        <ecNumber evidence="3">2.7.6.3</ecNumber>
    </recommendedName>
</protein>
<sequence>MSGERRRAVIALGGNMGDRTEILRRGMSDIDELDGTRVVIASSLYETPALTMHGIDETVRPYLNAVVIVTTDRNPHELLSLLQTIEDRHGRRRGERWGSRTLDLDIISMDGIELATETLEIPHPAAWQRAFVLAPWHEIDPDAQIPGRGSVEQLLSVATDRVLLYAESGLGARGREGVSTDRGLPLRCPTEGGDAGTATER</sequence>
<evidence type="ECO:0000256" key="2">
    <source>
        <dbReference type="ARBA" id="ARBA00005051"/>
    </source>
</evidence>
<organism evidence="11 12">
    <name type="scientific">Pseudoclavibacter chungangensis</name>
    <dbReference type="NCBI Taxonomy" id="587635"/>
    <lineage>
        <taxon>Bacteria</taxon>
        <taxon>Bacillati</taxon>
        <taxon>Actinomycetota</taxon>
        <taxon>Actinomycetes</taxon>
        <taxon>Micrococcales</taxon>
        <taxon>Microbacteriaceae</taxon>
        <taxon>Pseudoclavibacter</taxon>
    </lineage>
</organism>
<dbReference type="Gene3D" id="3.30.70.560">
    <property type="entry name" value="7,8-Dihydro-6-hydroxymethylpterin-pyrophosphokinase HPPK"/>
    <property type="match status" value="1"/>
</dbReference>
<dbReference type="AlphaFoldDB" id="A0A7J5BNE2"/>
<evidence type="ECO:0000256" key="3">
    <source>
        <dbReference type="ARBA" id="ARBA00013253"/>
    </source>
</evidence>
<accession>A0A7J5BNE2</accession>
<dbReference type="UniPathway" id="UPA00077">
    <property type="reaction ID" value="UER00155"/>
</dbReference>
<proteinExistence type="predicted"/>
<keyword evidence="5" id="KW-0547">Nucleotide-binding</keyword>
<dbReference type="GO" id="GO:0005524">
    <property type="term" value="F:ATP binding"/>
    <property type="evidence" value="ECO:0007669"/>
    <property type="project" value="UniProtKB-KW"/>
</dbReference>
<evidence type="ECO:0000259" key="10">
    <source>
        <dbReference type="PROSITE" id="PS00794"/>
    </source>
</evidence>
<keyword evidence="7" id="KW-0067">ATP-binding</keyword>
<keyword evidence="12" id="KW-1185">Reference proteome</keyword>
<keyword evidence="8" id="KW-0289">Folate biosynthesis</keyword>
<name>A0A7J5BNE2_9MICO</name>
<evidence type="ECO:0000256" key="6">
    <source>
        <dbReference type="ARBA" id="ARBA00022777"/>
    </source>
</evidence>
<reference evidence="11 12" key="1">
    <citation type="submission" date="2019-09" db="EMBL/GenBank/DDBJ databases">
        <title>Phylogeny of genus Pseudoclavibacter and closely related genus.</title>
        <authorList>
            <person name="Li Y."/>
        </authorList>
    </citation>
    <scope>NUCLEOTIDE SEQUENCE [LARGE SCALE GENOMIC DNA]</scope>
    <source>
        <strain evidence="11 12">DSM 23821</strain>
    </source>
</reference>
<dbReference type="EMBL" id="WBJZ01000022">
    <property type="protein sequence ID" value="KAB1653637.1"/>
    <property type="molecule type" value="Genomic_DNA"/>
</dbReference>
<evidence type="ECO:0000256" key="5">
    <source>
        <dbReference type="ARBA" id="ARBA00022741"/>
    </source>
</evidence>
<comment type="catalytic activity">
    <reaction evidence="1">
        <text>6-hydroxymethyl-7,8-dihydropterin + ATP = (7,8-dihydropterin-6-yl)methyl diphosphate + AMP + H(+)</text>
        <dbReference type="Rhea" id="RHEA:11412"/>
        <dbReference type="ChEBI" id="CHEBI:15378"/>
        <dbReference type="ChEBI" id="CHEBI:30616"/>
        <dbReference type="ChEBI" id="CHEBI:44841"/>
        <dbReference type="ChEBI" id="CHEBI:72950"/>
        <dbReference type="ChEBI" id="CHEBI:456215"/>
        <dbReference type="EC" id="2.7.6.3"/>
    </reaction>
</comment>
<dbReference type="PANTHER" id="PTHR43071">
    <property type="entry name" value="2-AMINO-4-HYDROXY-6-HYDROXYMETHYLDIHYDROPTERIDINE PYROPHOSPHOKINASE"/>
    <property type="match status" value="1"/>
</dbReference>